<name>A0ABV7DC34_9HYPH</name>
<dbReference type="Pfam" id="PF10711">
    <property type="entry name" value="DUF2513"/>
    <property type="match status" value="1"/>
</dbReference>
<organism evidence="1 2">
    <name type="scientific">Shinella pollutisoli</name>
    <dbReference type="NCBI Taxonomy" id="2250594"/>
    <lineage>
        <taxon>Bacteria</taxon>
        <taxon>Pseudomonadati</taxon>
        <taxon>Pseudomonadota</taxon>
        <taxon>Alphaproteobacteria</taxon>
        <taxon>Hyphomicrobiales</taxon>
        <taxon>Rhizobiaceae</taxon>
        <taxon>Shinella</taxon>
    </lineage>
</organism>
<evidence type="ECO:0000313" key="1">
    <source>
        <dbReference type="EMBL" id="MFC3072345.1"/>
    </source>
</evidence>
<keyword evidence="2" id="KW-1185">Reference proteome</keyword>
<sequence length="146" mass="16170">MNMNVAILATMKKLDHVQGRGTDMRRDMELVREIFRVVIAKEGLEGKEISIPGYDAKIVNRHVSMLYRAGYIDGTPFMGDERILAVDLSWQGHEFAGALLTEETVWVKIKDALGPEKLATVPLKYIEAVAMEALIAWGKAKLGLGG</sequence>
<reference evidence="2" key="1">
    <citation type="journal article" date="2019" name="Int. J. Syst. Evol. Microbiol.">
        <title>The Global Catalogue of Microorganisms (GCM) 10K type strain sequencing project: providing services to taxonomists for standard genome sequencing and annotation.</title>
        <authorList>
            <consortium name="The Broad Institute Genomics Platform"/>
            <consortium name="The Broad Institute Genome Sequencing Center for Infectious Disease"/>
            <person name="Wu L."/>
            <person name="Ma J."/>
        </authorList>
    </citation>
    <scope>NUCLEOTIDE SEQUENCE [LARGE SCALE GENOMIC DNA]</scope>
    <source>
        <strain evidence="2">KCTC 52677</strain>
    </source>
</reference>
<dbReference type="InterPro" id="IPR019650">
    <property type="entry name" value="DUF2513"/>
</dbReference>
<accession>A0ABV7DC34</accession>
<gene>
    <name evidence="1" type="ORF">ACFOHH_04420</name>
</gene>
<proteinExistence type="predicted"/>
<protein>
    <submittedName>
        <fullName evidence="1">DUF2513 domain-containing protein</fullName>
    </submittedName>
</protein>
<dbReference type="RefSeq" id="WP_257317924.1">
    <property type="nucleotide sequence ID" value="NZ_JANFDG010000035.1"/>
</dbReference>
<dbReference type="Proteomes" id="UP001595377">
    <property type="component" value="Unassembled WGS sequence"/>
</dbReference>
<dbReference type="EMBL" id="JBHRSP010000006">
    <property type="protein sequence ID" value="MFC3072345.1"/>
    <property type="molecule type" value="Genomic_DNA"/>
</dbReference>
<comment type="caution">
    <text evidence="1">The sequence shown here is derived from an EMBL/GenBank/DDBJ whole genome shotgun (WGS) entry which is preliminary data.</text>
</comment>
<evidence type="ECO:0000313" key="2">
    <source>
        <dbReference type="Proteomes" id="UP001595377"/>
    </source>
</evidence>